<evidence type="ECO:0000256" key="1">
    <source>
        <dbReference type="ARBA" id="ARBA00022737"/>
    </source>
</evidence>
<dbReference type="SUPFAM" id="SSF48403">
    <property type="entry name" value="Ankyrin repeat"/>
    <property type="match status" value="1"/>
</dbReference>
<reference evidence="4" key="1">
    <citation type="submission" date="2021-09" db="EMBL/GenBank/DDBJ databases">
        <authorList>
            <consortium name="AG Swart"/>
            <person name="Singh M."/>
            <person name="Singh A."/>
            <person name="Seah K."/>
            <person name="Emmerich C."/>
        </authorList>
    </citation>
    <scope>NUCLEOTIDE SEQUENCE</scope>
    <source>
        <strain evidence="4">ATCC30299</strain>
    </source>
</reference>
<dbReference type="InterPro" id="IPR002110">
    <property type="entry name" value="Ankyrin_rpt"/>
</dbReference>
<organism evidence="4 5">
    <name type="scientific">Blepharisma stoltei</name>
    <dbReference type="NCBI Taxonomy" id="1481888"/>
    <lineage>
        <taxon>Eukaryota</taxon>
        <taxon>Sar</taxon>
        <taxon>Alveolata</taxon>
        <taxon>Ciliophora</taxon>
        <taxon>Postciliodesmatophora</taxon>
        <taxon>Heterotrichea</taxon>
        <taxon>Heterotrichida</taxon>
        <taxon>Blepharismidae</taxon>
        <taxon>Blepharisma</taxon>
    </lineage>
</organism>
<dbReference type="Gene3D" id="1.25.40.20">
    <property type="entry name" value="Ankyrin repeat-containing domain"/>
    <property type="match status" value="1"/>
</dbReference>
<sequence length="342" mass="38287">MSRSASPTKSDKKLSKVPVKSYRTYLDEDIGYVSRKDHEFLSVVSLGLKQRVEQMIKKGHHNLLVKDKSGNNAVHIAAKKNDMDLLRMICDTGVPASLRKRGSNNVTPFMIAAKHGCKDSLSYLHTEARVDVHQKDSQGQNALFYAVIGGSMECLKYLIEVAKLNYKITNNENGNTLLHTASLYGHIHLVRYCCETLRMDPHRFNLKGKSPLFLGIEANSLIIVTYLHSVWGVNIFLPNDDGMSPLAFSASDSKFFGIFSYLATLVSPESLVEGDPLLTKSLQHPPITAQHAALSNNNQLAIDFISKKTIRKRRVYLLWMAEKSPLLQNIKSKLIEGVLSYI</sequence>
<keyword evidence="1" id="KW-0677">Repeat</keyword>
<name>A0AAU9JRS3_9CILI</name>
<dbReference type="Pfam" id="PF12796">
    <property type="entry name" value="Ank_2"/>
    <property type="match status" value="1"/>
</dbReference>
<feature type="repeat" description="ANK" evidence="3">
    <location>
        <begin position="69"/>
        <end position="101"/>
    </location>
</feature>
<dbReference type="PANTHER" id="PTHR24173">
    <property type="entry name" value="ANKYRIN REPEAT CONTAINING"/>
    <property type="match status" value="1"/>
</dbReference>
<accession>A0AAU9JRS3</accession>
<dbReference type="Proteomes" id="UP001162131">
    <property type="component" value="Unassembled WGS sequence"/>
</dbReference>
<gene>
    <name evidence="4" type="ORF">BSTOLATCC_MIC46689</name>
</gene>
<proteinExistence type="predicted"/>
<comment type="caution">
    <text evidence="4">The sequence shown here is derived from an EMBL/GenBank/DDBJ whole genome shotgun (WGS) entry which is preliminary data.</text>
</comment>
<dbReference type="EMBL" id="CAJZBQ010000046">
    <property type="protein sequence ID" value="CAG9328698.1"/>
    <property type="molecule type" value="Genomic_DNA"/>
</dbReference>
<dbReference type="PROSITE" id="PS50088">
    <property type="entry name" value="ANK_REPEAT"/>
    <property type="match status" value="1"/>
</dbReference>
<dbReference type="InterPro" id="IPR036770">
    <property type="entry name" value="Ankyrin_rpt-contain_sf"/>
</dbReference>
<protein>
    <submittedName>
        <fullName evidence="4">Uncharacterized protein</fullName>
    </submittedName>
</protein>
<keyword evidence="5" id="KW-1185">Reference proteome</keyword>
<keyword evidence="2 3" id="KW-0040">ANK repeat</keyword>
<evidence type="ECO:0000313" key="4">
    <source>
        <dbReference type="EMBL" id="CAG9328698.1"/>
    </source>
</evidence>
<evidence type="ECO:0000256" key="3">
    <source>
        <dbReference type="PROSITE-ProRule" id="PRU00023"/>
    </source>
</evidence>
<dbReference type="SMART" id="SM00248">
    <property type="entry name" value="ANK"/>
    <property type="match status" value="4"/>
</dbReference>
<evidence type="ECO:0000313" key="5">
    <source>
        <dbReference type="Proteomes" id="UP001162131"/>
    </source>
</evidence>
<evidence type="ECO:0000256" key="2">
    <source>
        <dbReference type="ARBA" id="ARBA00023043"/>
    </source>
</evidence>
<dbReference type="AlphaFoldDB" id="A0AAU9JRS3"/>
<dbReference type="PANTHER" id="PTHR24173:SF74">
    <property type="entry name" value="ANKYRIN REPEAT DOMAIN-CONTAINING PROTEIN 16"/>
    <property type="match status" value="1"/>
</dbReference>